<feature type="domain" description="HTH tetR-type" evidence="6">
    <location>
        <begin position="7"/>
        <end position="67"/>
    </location>
</feature>
<sequence>MSYLPKEEKRKAILDATLRLAVAHGFAGITARKVAAEMGTATGTIHHHFSSLDNLKQEAVHYAVQSAHEYDLQAIEGLSPYDALCRLLLPSNIPDREFDTRIWLSAADEMWRNEGLKQEFCQGMTSYTDSIESLIEQGCSQGLFKPILPPRQCAWKLSGTAFSLSSYTYLDDPSLDLPAVDAIILKDLQVTLGIA</sequence>
<dbReference type="InterPro" id="IPR001647">
    <property type="entry name" value="HTH_TetR"/>
</dbReference>
<dbReference type="SUPFAM" id="SSF46689">
    <property type="entry name" value="Homeodomain-like"/>
    <property type="match status" value="1"/>
</dbReference>
<dbReference type="InterPro" id="IPR050109">
    <property type="entry name" value="HTH-type_TetR-like_transc_reg"/>
</dbReference>
<dbReference type="PANTHER" id="PTHR30055:SF175">
    <property type="entry name" value="HTH-TYPE TRANSCRIPTIONAL REPRESSOR KSTR2"/>
    <property type="match status" value="1"/>
</dbReference>
<dbReference type="Proteomes" id="UP000196573">
    <property type="component" value="Unassembled WGS sequence"/>
</dbReference>
<dbReference type="InterPro" id="IPR036271">
    <property type="entry name" value="Tet_transcr_reg_TetR-rel_C_sf"/>
</dbReference>
<reference evidence="7 8" key="1">
    <citation type="submission" date="2017-03" db="EMBL/GenBank/DDBJ databases">
        <authorList>
            <person name="Afonso C.L."/>
            <person name="Miller P.J."/>
            <person name="Scott M.A."/>
            <person name="Spackman E."/>
            <person name="Goraichik I."/>
            <person name="Dimitrov K.M."/>
            <person name="Suarez D.L."/>
            <person name="Swayne D.E."/>
        </authorList>
    </citation>
    <scope>NUCLEOTIDE SEQUENCE [LARGE SCALE GENOMIC DNA]</scope>
    <source>
        <strain evidence="7">SB41UT1</strain>
    </source>
</reference>
<evidence type="ECO:0000256" key="5">
    <source>
        <dbReference type="PROSITE-ProRule" id="PRU00335"/>
    </source>
</evidence>
<name>A0A1X7ARX4_9GAMM</name>
<evidence type="ECO:0000256" key="2">
    <source>
        <dbReference type="ARBA" id="ARBA00023015"/>
    </source>
</evidence>
<dbReference type="EMBL" id="FWPT01000017">
    <property type="protein sequence ID" value="SMA50849.1"/>
    <property type="molecule type" value="Genomic_DNA"/>
</dbReference>
<dbReference type="AlphaFoldDB" id="A0A1X7ARX4"/>
<keyword evidence="1" id="KW-0678">Repressor</keyword>
<evidence type="ECO:0000256" key="1">
    <source>
        <dbReference type="ARBA" id="ARBA00022491"/>
    </source>
</evidence>
<keyword evidence="3 5" id="KW-0238">DNA-binding</keyword>
<feature type="DNA-binding region" description="H-T-H motif" evidence="5">
    <location>
        <begin position="30"/>
        <end position="49"/>
    </location>
</feature>
<dbReference type="Gene3D" id="1.10.357.10">
    <property type="entry name" value="Tetracycline Repressor, domain 2"/>
    <property type="match status" value="1"/>
</dbReference>
<organism evidence="7 8">
    <name type="scientific">Parendozoicomonas haliclonae</name>
    <dbReference type="NCBI Taxonomy" id="1960125"/>
    <lineage>
        <taxon>Bacteria</taxon>
        <taxon>Pseudomonadati</taxon>
        <taxon>Pseudomonadota</taxon>
        <taxon>Gammaproteobacteria</taxon>
        <taxon>Oceanospirillales</taxon>
        <taxon>Endozoicomonadaceae</taxon>
        <taxon>Parendozoicomonas</taxon>
    </lineage>
</organism>
<dbReference type="PROSITE" id="PS50977">
    <property type="entry name" value="HTH_TETR_2"/>
    <property type="match status" value="1"/>
</dbReference>
<keyword evidence="8" id="KW-1185">Reference proteome</keyword>
<dbReference type="Pfam" id="PF00440">
    <property type="entry name" value="TetR_N"/>
    <property type="match status" value="1"/>
</dbReference>
<evidence type="ECO:0000313" key="8">
    <source>
        <dbReference type="Proteomes" id="UP000196573"/>
    </source>
</evidence>
<dbReference type="GO" id="GO:0003700">
    <property type="term" value="F:DNA-binding transcription factor activity"/>
    <property type="evidence" value="ECO:0007669"/>
    <property type="project" value="TreeGrafter"/>
</dbReference>
<evidence type="ECO:0000256" key="4">
    <source>
        <dbReference type="ARBA" id="ARBA00023163"/>
    </source>
</evidence>
<evidence type="ECO:0000256" key="3">
    <source>
        <dbReference type="ARBA" id="ARBA00023125"/>
    </source>
</evidence>
<keyword evidence="2" id="KW-0805">Transcription regulation</keyword>
<dbReference type="SUPFAM" id="SSF48498">
    <property type="entry name" value="Tetracyclin repressor-like, C-terminal domain"/>
    <property type="match status" value="1"/>
</dbReference>
<dbReference type="GO" id="GO:0000976">
    <property type="term" value="F:transcription cis-regulatory region binding"/>
    <property type="evidence" value="ECO:0007669"/>
    <property type="project" value="TreeGrafter"/>
</dbReference>
<evidence type="ECO:0000313" key="7">
    <source>
        <dbReference type="EMBL" id="SMA50849.1"/>
    </source>
</evidence>
<dbReference type="InterPro" id="IPR009057">
    <property type="entry name" value="Homeodomain-like_sf"/>
</dbReference>
<dbReference type="PRINTS" id="PR00455">
    <property type="entry name" value="HTHTETR"/>
</dbReference>
<protein>
    <submittedName>
        <fullName evidence="7">Transcriptional regulator BetI</fullName>
    </submittedName>
</protein>
<dbReference type="PANTHER" id="PTHR30055">
    <property type="entry name" value="HTH-TYPE TRANSCRIPTIONAL REGULATOR RUTR"/>
    <property type="match status" value="1"/>
</dbReference>
<evidence type="ECO:0000259" key="6">
    <source>
        <dbReference type="PROSITE" id="PS50977"/>
    </source>
</evidence>
<proteinExistence type="predicted"/>
<keyword evidence="4" id="KW-0804">Transcription</keyword>
<gene>
    <name evidence="7" type="ORF">EHSB41UT_04666</name>
</gene>
<accession>A0A1X7ARX4</accession>